<dbReference type="RefSeq" id="WP_159229021.1">
    <property type="nucleotide sequence ID" value="NZ_CACSIP010000003.1"/>
</dbReference>
<dbReference type="AlphaFoldDB" id="A0A5S9NN10"/>
<dbReference type="EMBL" id="CACSIP010000003">
    <property type="protein sequence ID" value="CAA0091598.1"/>
    <property type="molecule type" value="Genomic_DNA"/>
</dbReference>
<keyword evidence="1" id="KW-0472">Membrane</keyword>
<sequence>MPAASWGRAHYPTWPGRYDVQVFVPYLIPPRVGVADYTVVVHPGQFVELEYKMPLWVFSRGSLGPPPQRYSGVAVIVAVALVVLVITLVLMMLVLYA</sequence>
<keyword evidence="3" id="KW-1185">Reference proteome</keyword>
<evidence type="ECO:0000313" key="3">
    <source>
        <dbReference type="Proteomes" id="UP000430146"/>
    </source>
</evidence>
<proteinExistence type="predicted"/>
<dbReference type="OrthoDB" id="5180668at2"/>
<evidence type="ECO:0000313" key="2">
    <source>
        <dbReference type="EMBL" id="CAA0091598.1"/>
    </source>
</evidence>
<dbReference type="Proteomes" id="UP000430146">
    <property type="component" value="Unassembled WGS sequence"/>
</dbReference>
<evidence type="ECO:0000256" key="1">
    <source>
        <dbReference type="SAM" id="Phobius"/>
    </source>
</evidence>
<organism evidence="2 3">
    <name type="scientific">Mycolicibacterium vanbaalenii</name>
    <name type="common">Mycobacterium vanbaalenii</name>
    <dbReference type="NCBI Taxonomy" id="110539"/>
    <lineage>
        <taxon>Bacteria</taxon>
        <taxon>Bacillati</taxon>
        <taxon>Actinomycetota</taxon>
        <taxon>Actinomycetes</taxon>
        <taxon>Mycobacteriales</taxon>
        <taxon>Mycobacteriaceae</taxon>
        <taxon>Mycolicibacterium</taxon>
    </lineage>
</organism>
<feature type="transmembrane region" description="Helical" evidence="1">
    <location>
        <begin position="70"/>
        <end position="96"/>
    </location>
</feature>
<keyword evidence="1" id="KW-1133">Transmembrane helix</keyword>
<name>A0A5S9NN10_MYCVN</name>
<protein>
    <submittedName>
        <fullName evidence="2">Uncharacterized protein</fullName>
    </submittedName>
</protein>
<gene>
    <name evidence="2" type="ORF">AELLOGFF_02682</name>
</gene>
<reference evidence="2 3" key="1">
    <citation type="submission" date="2019-11" db="EMBL/GenBank/DDBJ databases">
        <authorList>
            <person name="Holert J."/>
        </authorList>
    </citation>
    <scope>NUCLEOTIDE SEQUENCE [LARGE SCALE GENOMIC DNA]</scope>
    <source>
        <strain evidence="2">BC8_1</strain>
    </source>
</reference>
<keyword evidence="1" id="KW-0812">Transmembrane</keyword>
<accession>A0A5S9NN10</accession>